<dbReference type="GO" id="GO:0005886">
    <property type="term" value="C:plasma membrane"/>
    <property type="evidence" value="ECO:0007669"/>
    <property type="project" value="UniProtKB-SubCell"/>
</dbReference>
<dbReference type="InterPro" id="IPR028082">
    <property type="entry name" value="Peripla_BP_I"/>
</dbReference>
<dbReference type="FunFam" id="3.40.50.2300:FF:000024">
    <property type="entry name" value="Vomeronasal 2, receptor 73"/>
    <property type="match status" value="2"/>
</dbReference>
<feature type="transmembrane region" description="Helical" evidence="12">
    <location>
        <begin position="675"/>
        <end position="694"/>
    </location>
</feature>
<evidence type="ECO:0000256" key="3">
    <source>
        <dbReference type="ARBA" id="ARBA00022475"/>
    </source>
</evidence>
<dbReference type="InterPro" id="IPR011500">
    <property type="entry name" value="GPCR_3_9-Cys_dom"/>
</dbReference>
<keyword evidence="3" id="KW-1003">Cell membrane</keyword>
<dbReference type="InterPro" id="IPR004073">
    <property type="entry name" value="GPCR_3_vmron_rcpt_2"/>
</dbReference>
<gene>
    <name evidence="14" type="ORF">PECUL_23A008614</name>
</gene>
<keyword evidence="5" id="KW-0732">Signal</keyword>
<keyword evidence="9 14" id="KW-0675">Receptor</keyword>
<evidence type="ECO:0000256" key="2">
    <source>
        <dbReference type="ARBA" id="ARBA00007242"/>
    </source>
</evidence>
<accession>A0AAD1WN74</accession>
<dbReference type="Pfam" id="PF01094">
    <property type="entry name" value="ANF_receptor"/>
    <property type="match status" value="2"/>
</dbReference>
<comment type="similarity">
    <text evidence="2">Belongs to the G-protein coupled receptor 3 family.</text>
</comment>
<keyword evidence="11" id="KW-0807">Transducer</keyword>
<feature type="transmembrane region" description="Helical" evidence="12">
    <location>
        <begin position="1356"/>
        <end position="1378"/>
    </location>
</feature>
<feature type="transmembrane region" description="Helical" evidence="12">
    <location>
        <begin position="781"/>
        <end position="803"/>
    </location>
</feature>
<sequence length="1428" mass="163226">MSGDVIIGGLFDIHIYYKTETFYFSSPPHLQPRKISMLLEDFYNFLSLVFTVDEINRNPKILPNVTLGYNIYDSYVDLFRAVQGAVRLYSGNKKQYPNYNCDNSSVLAAVIEGMPPSFSTQYANIFGIYNYPQISFMSQDPVQSDKQQFPFFYRAIPSEKTLYAAIIALLKHFGWTWIGILYPDDDSSIYAIKIIKQMMEESGGCVEFIKMVPSINDFSVDRIVEIQNIISNSTVNVILVYGSKNYVYYLEQNVHLNYIPGKIWIHTAESSFRMFNIVNDTSVNGTLRFVMHKKEIPDYIKFIQNVDPKRFPTGRTFTTWWDELCENRCPFNPRKRNCTGVESGRFILYSHCNLRFTAMSYSVYNAVYAVGHALHEMYQETPLNERLLNMSKLRFQDLKAWKLHRYLTKVHFTNTMGDEIYFKDDEITKMLSSSIARDRSIAENITVDHQGYQGMWLIDSSGKFRTTPRSVCSKSCPPGKRKSVQKGKPVCCYDCLQCPEGQFSNETDMEALCLCLAMSIRKKRIYDTDVCIKCLEDQWPNEQKTACKQKVITYLSYEDPIGIILTFIALLFSFMSAGVFGIFIKYQDTPIVKANNRDLSYILLISLIFSFLCCLLFIERPGEWTCFFRQAIFGVTFSISVSSLLAKTFIVVIAFNATKPGKNLRKWVGAKIPKYIVLTCSATQVLICVLWLIIAPPSSYYNTQSEVGKIIVECNQGSAIAFYTILGYLCILASVSFIIAFMARKLPDTFNDAKLITFCMLVFITVWSFFIPTYLSAKGTATVAVEVFAILASSSGLLVCIFAPKSQKSSGSYLSLKNLDDLFKELGLIMDYIKYDIPSPSSLGMVDSSISSIGRGHTRKISLVFAVDEINRDPKILPNVTLGYNVYDSYVDLFRAVQGAVRLYSGNKKQYPNYNCDNSSVLAAVIEGMPPSFSIQYANIFGIYNYPQISFMSQDPVQSDKQQFPFFYRAIPSEKTLYAAIIALLKHFGWTWIGIIYPDDDSSINAIKIIKQMIAENGGCIEFIKIVPAINDYSKERIMDIQNTIEKSTANVILVYGSKNYVYYLEQNVHVSNIPGKVWINTADSSFRLFKPINDTVANGSLQFIMHKEEFPDYINFIRTVDPARFPPGRTFTTWWDELCQNRCTFGLRKRNCTGVESGRIILYSHCNLRFTAMSYSVYNSVYVVAHALHKLLTFQDLKPWKLHNYLKKVYFTNTMGQDIYFNKDELSIGYDIYNLVYLPNGTINSVKVGSFDYNAPPGNQTIIDKNAILWESKFSEIPRSVCSESCKPGYRKSVREGQQFCCYDCMQCPEGQFSNQKAEDMDVCEYCPEDQWPNEQKTACDPKVITFLSYDNPTGIVLIFIAVLFSVVSTGVLDSWLKRYQDSHKRVNFSGGNEHLSLHSCQNNRNRNHDTCRPYHEVLALLLHIRY</sequence>
<proteinExistence type="inferred from homology"/>
<dbReference type="Pfam" id="PF07562">
    <property type="entry name" value="NCD3G"/>
    <property type="match status" value="2"/>
</dbReference>
<evidence type="ECO:0000259" key="13">
    <source>
        <dbReference type="PROSITE" id="PS50259"/>
    </source>
</evidence>
<evidence type="ECO:0000256" key="1">
    <source>
        <dbReference type="ARBA" id="ARBA00004651"/>
    </source>
</evidence>
<dbReference type="PANTHER" id="PTHR24061">
    <property type="entry name" value="CALCIUM-SENSING RECEPTOR-RELATED"/>
    <property type="match status" value="1"/>
</dbReference>
<organism evidence="14 15">
    <name type="scientific">Pelobates cultripes</name>
    <name type="common">Western spadefoot toad</name>
    <dbReference type="NCBI Taxonomy" id="61616"/>
    <lineage>
        <taxon>Eukaryota</taxon>
        <taxon>Metazoa</taxon>
        <taxon>Chordata</taxon>
        <taxon>Craniata</taxon>
        <taxon>Vertebrata</taxon>
        <taxon>Euteleostomi</taxon>
        <taxon>Amphibia</taxon>
        <taxon>Batrachia</taxon>
        <taxon>Anura</taxon>
        <taxon>Pelobatoidea</taxon>
        <taxon>Pelobatidae</taxon>
        <taxon>Pelobates</taxon>
    </lineage>
</organism>
<feature type="transmembrane region" description="Helical" evidence="12">
    <location>
        <begin position="755"/>
        <end position="775"/>
    </location>
</feature>
<feature type="domain" description="G-protein coupled receptors family 3 profile" evidence="13">
    <location>
        <begin position="561"/>
        <end position="805"/>
    </location>
</feature>
<evidence type="ECO:0000256" key="4">
    <source>
        <dbReference type="ARBA" id="ARBA00022692"/>
    </source>
</evidence>
<dbReference type="SUPFAM" id="SSF53822">
    <property type="entry name" value="Periplasmic binding protein-like I"/>
    <property type="match status" value="2"/>
</dbReference>
<evidence type="ECO:0000256" key="10">
    <source>
        <dbReference type="ARBA" id="ARBA00023180"/>
    </source>
</evidence>
<feature type="transmembrane region" description="Helical" evidence="12">
    <location>
        <begin position="561"/>
        <end position="586"/>
    </location>
</feature>
<feature type="transmembrane region" description="Helical" evidence="12">
    <location>
        <begin position="720"/>
        <end position="743"/>
    </location>
</feature>
<evidence type="ECO:0000256" key="6">
    <source>
        <dbReference type="ARBA" id="ARBA00022989"/>
    </source>
</evidence>
<keyword evidence="15" id="KW-1185">Reference proteome</keyword>
<dbReference type="InterPro" id="IPR001828">
    <property type="entry name" value="ANF_lig-bd_rcpt"/>
</dbReference>
<dbReference type="PANTHER" id="PTHR24061:SF588">
    <property type="entry name" value="VOMERONASAL TYPE-2 RECEPTOR 26"/>
    <property type="match status" value="1"/>
</dbReference>
<dbReference type="Pfam" id="PF00003">
    <property type="entry name" value="7tm_3"/>
    <property type="match status" value="1"/>
</dbReference>
<dbReference type="EMBL" id="OW240920">
    <property type="protein sequence ID" value="CAH2314886.1"/>
    <property type="molecule type" value="Genomic_DNA"/>
</dbReference>
<name>A0AAD1WN74_PELCU</name>
<dbReference type="CDD" id="cd15283">
    <property type="entry name" value="7tmC_V2R_pheromone"/>
    <property type="match status" value="1"/>
</dbReference>
<evidence type="ECO:0000256" key="11">
    <source>
        <dbReference type="ARBA" id="ARBA00023224"/>
    </source>
</evidence>
<dbReference type="Gene3D" id="3.40.50.2300">
    <property type="match status" value="4"/>
</dbReference>
<evidence type="ECO:0000256" key="12">
    <source>
        <dbReference type="SAM" id="Phobius"/>
    </source>
</evidence>
<protein>
    <submittedName>
        <fullName evidence="14">Vomeronasal type-2 receptor 26-like</fullName>
    </submittedName>
</protein>
<feature type="transmembrane region" description="Helical" evidence="12">
    <location>
        <begin position="630"/>
        <end position="655"/>
    </location>
</feature>
<evidence type="ECO:0000313" key="15">
    <source>
        <dbReference type="Proteomes" id="UP001295444"/>
    </source>
</evidence>
<keyword evidence="6 12" id="KW-1133">Transmembrane helix</keyword>
<comment type="subcellular location">
    <subcellularLocation>
        <location evidence="1">Cell membrane</location>
        <topology evidence="1">Multi-pass membrane protein</topology>
    </subcellularLocation>
</comment>
<keyword evidence="4 12" id="KW-0812">Transmembrane</keyword>
<dbReference type="Proteomes" id="UP001295444">
    <property type="component" value="Chromosome 09"/>
</dbReference>
<feature type="transmembrane region" description="Helical" evidence="12">
    <location>
        <begin position="977"/>
        <end position="997"/>
    </location>
</feature>
<evidence type="ECO:0000313" key="14">
    <source>
        <dbReference type="EMBL" id="CAH2314886.1"/>
    </source>
</evidence>
<dbReference type="Gene3D" id="2.10.50.30">
    <property type="entry name" value="GPCR, family 3, nine cysteines domain"/>
    <property type="match status" value="2"/>
</dbReference>
<dbReference type="InterPro" id="IPR038550">
    <property type="entry name" value="GPCR_3_9-Cys_sf"/>
</dbReference>
<dbReference type="InterPro" id="IPR000068">
    <property type="entry name" value="GPCR_3_Ca_sens_rcpt-rel"/>
</dbReference>
<evidence type="ECO:0000256" key="7">
    <source>
        <dbReference type="ARBA" id="ARBA00023040"/>
    </source>
</evidence>
<evidence type="ECO:0000256" key="9">
    <source>
        <dbReference type="ARBA" id="ARBA00023170"/>
    </source>
</evidence>
<evidence type="ECO:0000256" key="8">
    <source>
        <dbReference type="ARBA" id="ARBA00023136"/>
    </source>
</evidence>
<dbReference type="GO" id="GO:0004930">
    <property type="term" value="F:G protein-coupled receptor activity"/>
    <property type="evidence" value="ECO:0007669"/>
    <property type="project" value="UniProtKB-KW"/>
</dbReference>
<dbReference type="FunFam" id="2.10.50.30:FF:000002">
    <property type="entry name" value="Vomeronasal 2 receptor, h1"/>
    <property type="match status" value="2"/>
</dbReference>
<dbReference type="PROSITE" id="PS50259">
    <property type="entry name" value="G_PROTEIN_RECEP_F3_4"/>
    <property type="match status" value="1"/>
</dbReference>
<dbReference type="PRINTS" id="PR01535">
    <property type="entry name" value="VOMERONASL2R"/>
</dbReference>
<keyword evidence="10" id="KW-0325">Glycoprotein</keyword>
<keyword evidence="8 12" id="KW-0472">Membrane</keyword>
<keyword evidence="7" id="KW-0297">G-protein coupled receptor</keyword>
<reference evidence="14" key="1">
    <citation type="submission" date="2022-03" db="EMBL/GenBank/DDBJ databases">
        <authorList>
            <person name="Alioto T."/>
            <person name="Alioto T."/>
            <person name="Gomez Garrido J."/>
        </authorList>
    </citation>
    <scope>NUCLEOTIDE SEQUENCE</scope>
</reference>
<dbReference type="PRINTS" id="PR00248">
    <property type="entry name" value="GPCRMGR"/>
</dbReference>
<feature type="transmembrane region" description="Helical" evidence="12">
    <location>
        <begin position="598"/>
        <end position="618"/>
    </location>
</feature>
<dbReference type="InterPro" id="IPR017978">
    <property type="entry name" value="GPCR_3_C"/>
</dbReference>
<dbReference type="InterPro" id="IPR000337">
    <property type="entry name" value="GPCR_3"/>
</dbReference>
<evidence type="ECO:0000256" key="5">
    <source>
        <dbReference type="ARBA" id="ARBA00022729"/>
    </source>
</evidence>